<protein>
    <submittedName>
        <fullName evidence="3">Invasion protein IalB</fullName>
    </submittedName>
</protein>
<comment type="caution">
    <text evidence="3">The sequence shown here is derived from an EMBL/GenBank/DDBJ whole genome shotgun (WGS) entry which is preliminary data.</text>
</comment>
<evidence type="ECO:0000313" key="3">
    <source>
        <dbReference type="EMBL" id="MDQ0303359.1"/>
    </source>
</evidence>
<evidence type="ECO:0000256" key="1">
    <source>
        <dbReference type="SAM" id="MobiDB-lite"/>
    </source>
</evidence>
<keyword evidence="4" id="KW-1185">Reference proteome</keyword>
<proteinExistence type="predicted"/>
<gene>
    <name evidence="3" type="ORF">J2S75_002389</name>
</gene>
<dbReference type="Proteomes" id="UP001224682">
    <property type="component" value="Unassembled WGS sequence"/>
</dbReference>
<reference evidence="3 4" key="1">
    <citation type="submission" date="2023-07" db="EMBL/GenBank/DDBJ databases">
        <title>Genomic Encyclopedia of Type Strains, Phase IV (KMG-IV): sequencing the most valuable type-strain genomes for metagenomic binning, comparative biology and taxonomic classification.</title>
        <authorList>
            <person name="Goeker M."/>
        </authorList>
    </citation>
    <scope>NUCLEOTIDE SEQUENCE [LARGE SCALE GENOMIC DNA]</scope>
    <source>
        <strain evidence="3 4">DSM 2457</strain>
    </source>
</reference>
<dbReference type="InterPro" id="IPR010642">
    <property type="entry name" value="Invasion_prot_B"/>
</dbReference>
<accession>A0ABU0BBZ6</accession>
<feature type="chain" id="PRO_5045449380" evidence="2">
    <location>
        <begin position="25"/>
        <end position="206"/>
    </location>
</feature>
<name>A0ABU0BBZ6_9HYPH</name>
<feature type="compositionally biased region" description="Low complexity" evidence="1">
    <location>
        <begin position="29"/>
        <end position="58"/>
    </location>
</feature>
<evidence type="ECO:0000313" key="4">
    <source>
        <dbReference type="Proteomes" id="UP001224682"/>
    </source>
</evidence>
<evidence type="ECO:0000256" key="2">
    <source>
        <dbReference type="SAM" id="SignalP"/>
    </source>
</evidence>
<dbReference type="Pfam" id="PF06776">
    <property type="entry name" value="IalB"/>
    <property type="match status" value="1"/>
</dbReference>
<feature type="region of interest" description="Disordered" evidence="1">
    <location>
        <begin position="29"/>
        <end position="64"/>
    </location>
</feature>
<sequence length="206" mass="21302">MHASLKMLGAALMAGALIAGPAQAQQFTTAQAPAQATQPRPAAPAAARPAAAAPAAAAGDASQPVETTATYQDWLMRCVTPTDQPRACEVIQKLQVQGQGLVATIAVGRADPKSPMIILIQVPQGVWLPAGISLKIGENGKELDLEYKRCAQVCVAEAQLDAAMVQTMKTTAEAGSFTFQDGAQRPVTLPVSFKGFAPALDASLKP</sequence>
<keyword evidence="2" id="KW-0732">Signal</keyword>
<dbReference type="Gene3D" id="2.60.40.1880">
    <property type="entry name" value="Invasion associated locus B (IalB) protein"/>
    <property type="match status" value="1"/>
</dbReference>
<organism evidence="3 4">
    <name type="scientific">Ancylobacter polymorphus</name>
    <dbReference type="NCBI Taxonomy" id="223390"/>
    <lineage>
        <taxon>Bacteria</taxon>
        <taxon>Pseudomonadati</taxon>
        <taxon>Pseudomonadota</taxon>
        <taxon>Alphaproteobacteria</taxon>
        <taxon>Hyphomicrobiales</taxon>
        <taxon>Xanthobacteraceae</taxon>
        <taxon>Ancylobacter</taxon>
    </lineage>
</organism>
<dbReference type="RefSeq" id="WP_307020061.1">
    <property type="nucleotide sequence ID" value="NZ_JAUSUI010000004.1"/>
</dbReference>
<feature type="signal peptide" evidence="2">
    <location>
        <begin position="1"/>
        <end position="24"/>
    </location>
</feature>
<dbReference type="InterPro" id="IPR038696">
    <property type="entry name" value="IalB_sf"/>
</dbReference>
<dbReference type="EMBL" id="JAUSUI010000004">
    <property type="protein sequence ID" value="MDQ0303359.1"/>
    <property type="molecule type" value="Genomic_DNA"/>
</dbReference>